<evidence type="ECO:0000313" key="1">
    <source>
        <dbReference type="EMBL" id="AXQ65186.1"/>
    </source>
</evidence>
<proteinExistence type="predicted"/>
<reference evidence="1 2" key="1">
    <citation type="submission" date="2018-07" db="EMBL/GenBank/DDBJ databases">
        <authorList>
            <person name="Roberston F.H."/>
            <person name="Ghiringhelli B.C."/>
            <person name="Garcia S."/>
            <person name="Henry S."/>
            <person name="Naegele L."/>
            <person name="Slowan-Pomeroy T."/>
            <person name="Briggs L.A."/>
            <person name="Warner M.H."/>
            <person name="Garlena R.A."/>
            <person name="Russell D.A."/>
            <person name="Pope W.H."/>
            <person name="Jacobs-Sera D."/>
            <person name="Hatfull G.F."/>
        </authorList>
    </citation>
    <scope>NUCLEOTIDE SEQUENCE [LARGE SCALE GENOMIC DNA]</scope>
</reference>
<dbReference type="EMBL" id="MH651189">
    <property type="protein sequence ID" value="AXQ65186.1"/>
    <property type="molecule type" value="Genomic_DNA"/>
</dbReference>
<dbReference type="RefSeq" id="YP_010051006.1">
    <property type="nucleotide sequence ID" value="NC_054436.1"/>
</dbReference>
<gene>
    <name evidence="1" type="primary">66</name>
    <name evidence="1" type="ORF">SEA_SCHMIDT_66</name>
</gene>
<dbReference type="Proteomes" id="UP000262719">
    <property type="component" value="Segment"/>
</dbReference>
<name>A0A385E0C0_9CAUD</name>
<accession>A0A385E0C0</accession>
<protein>
    <submittedName>
        <fullName evidence="1">Uncharacterized protein</fullName>
    </submittedName>
</protein>
<keyword evidence="2" id="KW-1185">Reference proteome</keyword>
<sequence>MAVNDDRQEPGQEPRLEFAVEELTQLAMEDSEPTRSLAREVLELREVVVATVHCNRAMAAVADRSVELSMRWQGQQIGKAFGL</sequence>
<organism evidence="1 2">
    <name type="scientific">Gordonia phage Schmidt</name>
    <dbReference type="NCBI Taxonomy" id="2301697"/>
    <lineage>
        <taxon>Viruses</taxon>
        <taxon>Duplodnaviria</taxon>
        <taxon>Heunggongvirae</taxon>
        <taxon>Uroviricota</taxon>
        <taxon>Caudoviricetes</taxon>
        <taxon>Ruthgordonvirinae</taxon>
        <taxon>Schmidtvirus</taxon>
        <taxon>Schmidtvirus schmidt</taxon>
    </lineage>
</organism>
<dbReference type="KEGG" id="vg:63911743"/>
<dbReference type="GeneID" id="63911743"/>
<evidence type="ECO:0000313" key="2">
    <source>
        <dbReference type="Proteomes" id="UP000262719"/>
    </source>
</evidence>